<dbReference type="RefSeq" id="WP_011406821.1">
    <property type="nucleotide sequence ID" value="NZ_CATZNA010000024.1"/>
</dbReference>
<comment type="function">
    <text evidence="6">Part of ribonuclease P, a protein complex that generates mature tRNA molecules by cleaving their 5'-ends.</text>
</comment>
<evidence type="ECO:0000256" key="2">
    <source>
        <dbReference type="ARBA" id="ARBA00022694"/>
    </source>
</evidence>
<dbReference type="GeneID" id="41325814"/>
<gene>
    <name evidence="6" type="primary">rnp3</name>
    <name evidence="7" type="ORF">CA615_06190</name>
</gene>
<dbReference type="InterPro" id="IPR016195">
    <property type="entry name" value="Pol/histidinol_Pase-like"/>
</dbReference>
<dbReference type="GO" id="GO:0004526">
    <property type="term" value="F:ribonuclease P activity"/>
    <property type="evidence" value="ECO:0007669"/>
    <property type="project" value="UniProtKB-UniRule"/>
</dbReference>
<organism evidence="7 8">
    <name type="scientific">Methanosphaera stadtmanae</name>
    <dbReference type="NCBI Taxonomy" id="2317"/>
    <lineage>
        <taxon>Archaea</taxon>
        <taxon>Methanobacteriati</taxon>
        <taxon>Methanobacteriota</taxon>
        <taxon>Methanomada group</taxon>
        <taxon>Methanobacteria</taxon>
        <taxon>Methanobacteriales</taxon>
        <taxon>Methanobacteriaceae</taxon>
        <taxon>Methanosphaera</taxon>
    </lineage>
</organism>
<evidence type="ECO:0000256" key="5">
    <source>
        <dbReference type="ARBA" id="ARBA00022801"/>
    </source>
</evidence>
<dbReference type="EMBL" id="NGJK01000079">
    <property type="protein sequence ID" value="RAP02665.1"/>
    <property type="molecule type" value="Genomic_DNA"/>
</dbReference>
<dbReference type="OMA" id="INHIFDE"/>
<dbReference type="Pfam" id="PF01876">
    <property type="entry name" value="RNase_P_p30"/>
    <property type="match status" value="1"/>
</dbReference>
<comment type="caution">
    <text evidence="7">The sequence shown here is derived from an EMBL/GenBank/DDBJ whole genome shotgun (WGS) entry which is preliminary data.</text>
</comment>
<accession>A0A328Q2Y4</accession>
<dbReference type="GO" id="GO:0001682">
    <property type="term" value="P:tRNA 5'-leader removal"/>
    <property type="evidence" value="ECO:0007669"/>
    <property type="project" value="UniProtKB-UniRule"/>
</dbReference>
<evidence type="ECO:0000313" key="8">
    <source>
        <dbReference type="Proteomes" id="UP000248557"/>
    </source>
</evidence>
<comment type="similarity">
    <text evidence="6">Belongs to the eukaryotic/archaeal RNase P protein component 3 family.</text>
</comment>
<protein>
    <recommendedName>
        <fullName evidence="6">Ribonuclease P protein component 3</fullName>
        <shortName evidence="6">RNase P component 3</shortName>
        <ecNumber evidence="6">3.1.26.5</ecNumber>
    </recommendedName>
    <alternativeName>
        <fullName evidence="6">Rpp30</fullName>
    </alternativeName>
</protein>
<comment type="subcellular location">
    <subcellularLocation>
        <location evidence="6">Cytoplasm</location>
    </subcellularLocation>
</comment>
<dbReference type="Proteomes" id="UP000248557">
    <property type="component" value="Unassembled WGS sequence"/>
</dbReference>
<keyword evidence="2 6" id="KW-0819">tRNA processing</keyword>
<dbReference type="GO" id="GO:0030677">
    <property type="term" value="C:ribonuclease P complex"/>
    <property type="evidence" value="ECO:0007669"/>
    <property type="project" value="UniProtKB-UniRule"/>
</dbReference>
<evidence type="ECO:0000313" key="7">
    <source>
        <dbReference type="EMBL" id="RAP02665.1"/>
    </source>
</evidence>
<dbReference type="SUPFAM" id="SSF89550">
    <property type="entry name" value="PHP domain-like"/>
    <property type="match status" value="1"/>
</dbReference>
<evidence type="ECO:0000256" key="3">
    <source>
        <dbReference type="ARBA" id="ARBA00022722"/>
    </source>
</evidence>
<comment type="catalytic activity">
    <reaction evidence="6">
        <text>Endonucleolytic cleavage of RNA, removing 5'-extranucleotides from tRNA precursor.</text>
        <dbReference type="EC" id="3.1.26.5"/>
    </reaction>
</comment>
<keyword evidence="4 6" id="KW-0255">Endonuclease</keyword>
<dbReference type="GeneID" id="3855489"/>
<keyword evidence="1 6" id="KW-0963">Cytoplasm</keyword>
<sequence>MTIFYDLNVAPEIEVIEQLEEFGFNGACIFYDSNEYDMSIKESFDKLNEDTHMTLYHGVCIDETNPKLLRNTVQRFYKKVDLIMANGGDSKINRAICEMPQIDIINHPYLNNRNSGINHVLAKLLVKNNISVNINLMDILKNRGYYKARILNQINQLLLLENKYNFRVVISSGSECFYDVRSPKSMILLNQTMNMDLKHAKNTISKNPLEIIKNITKHKNSIIDGVQIIE</sequence>
<reference evidence="7 8" key="1">
    <citation type="submission" date="2017-05" db="EMBL/GenBank/DDBJ databases">
        <title>Host range expansion of the Methanosphaera genus to humans and monogastric animals involves recent and extensive reduction in genome content.</title>
        <authorList>
            <person name="Hoedt E.C."/>
            <person name="Volmer J.G."/>
            <person name="Parks D.H."/>
            <person name="Rosewarne C.P."/>
            <person name="Denman S.E."/>
            <person name="Mcsweeney C.S."/>
            <person name="O Cuiv P."/>
            <person name="Hugenholtz P."/>
            <person name="Tyson G.W."/>
            <person name="Morrison M."/>
        </authorList>
    </citation>
    <scope>NUCLEOTIDE SEQUENCE [LARGE SCALE GENOMIC DNA]</scope>
    <source>
        <strain evidence="7 8">PA5</strain>
    </source>
</reference>
<dbReference type="AlphaFoldDB" id="A0A328Q2Y4"/>
<keyword evidence="5 6" id="KW-0378">Hydrolase</keyword>
<dbReference type="InterPro" id="IPR023539">
    <property type="entry name" value="RNase_P_comp-3_arc"/>
</dbReference>
<name>A0A328Q2Y4_9EURY</name>
<proteinExistence type="inferred from homology"/>
<dbReference type="HAMAP" id="MF_00756">
    <property type="entry name" value="RNase_P_3"/>
    <property type="match status" value="1"/>
</dbReference>
<keyword evidence="3 6" id="KW-0540">Nuclease</keyword>
<dbReference type="InterPro" id="IPR002738">
    <property type="entry name" value="RNase_P_p30"/>
</dbReference>
<dbReference type="EC" id="3.1.26.5" evidence="6"/>
<evidence type="ECO:0000256" key="4">
    <source>
        <dbReference type="ARBA" id="ARBA00022759"/>
    </source>
</evidence>
<comment type="subunit">
    <text evidence="6">Consists of a catalytic RNA component and at least 4-5 protein subunits.</text>
</comment>
<evidence type="ECO:0000256" key="6">
    <source>
        <dbReference type="HAMAP-Rule" id="MF_00756"/>
    </source>
</evidence>
<dbReference type="GO" id="GO:0005737">
    <property type="term" value="C:cytoplasm"/>
    <property type="evidence" value="ECO:0007669"/>
    <property type="project" value="UniProtKB-SubCell"/>
</dbReference>
<evidence type="ECO:0000256" key="1">
    <source>
        <dbReference type="ARBA" id="ARBA00022490"/>
    </source>
</evidence>
<dbReference type="Gene3D" id="3.20.20.140">
    <property type="entry name" value="Metal-dependent hydrolases"/>
    <property type="match status" value="1"/>
</dbReference>
<dbReference type="NCBIfam" id="NF046111">
    <property type="entry name" value="RNaseP3Mthb"/>
    <property type="match status" value="1"/>
</dbReference>